<name>A0A9X0MIH6_BACCE</name>
<accession>A0A9X0MIH6</accession>
<organism evidence="1 2">
    <name type="scientific">Bacillus cereus</name>
    <dbReference type="NCBI Taxonomy" id="1396"/>
    <lineage>
        <taxon>Bacteria</taxon>
        <taxon>Bacillati</taxon>
        <taxon>Bacillota</taxon>
        <taxon>Bacilli</taxon>
        <taxon>Bacillales</taxon>
        <taxon>Bacillaceae</taxon>
        <taxon>Bacillus</taxon>
        <taxon>Bacillus cereus group</taxon>
    </lineage>
</organism>
<dbReference type="AlphaFoldDB" id="A0A9X0MIH6"/>
<dbReference type="EMBL" id="LOMO01000018">
    <property type="protein sequence ID" value="KXY48321.1"/>
    <property type="molecule type" value="Genomic_DNA"/>
</dbReference>
<evidence type="ECO:0000313" key="2">
    <source>
        <dbReference type="Proteomes" id="UP000075476"/>
    </source>
</evidence>
<gene>
    <name evidence="1" type="ORF">AT268_25965</name>
</gene>
<reference evidence="1 2" key="1">
    <citation type="submission" date="2015-12" db="EMBL/GenBank/DDBJ databases">
        <title>Bacillus cereus Group isolate.</title>
        <authorList>
            <person name="Kovac J."/>
        </authorList>
    </citation>
    <scope>NUCLEOTIDE SEQUENCE [LARGE SCALE GENOMIC DNA]</scope>
    <source>
        <strain evidence="1 2">FSL K6-0073</strain>
    </source>
</reference>
<proteinExistence type="predicted"/>
<sequence length="70" mass="7978">MIKLLSFFKETKLICSICSICSKEIGEGEEFIVRLNHPTKSRMPVGVLDKVLVKNAKEILCDRCHQKNTI</sequence>
<evidence type="ECO:0008006" key="3">
    <source>
        <dbReference type="Google" id="ProtNLM"/>
    </source>
</evidence>
<dbReference type="Proteomes" id="UP000075476">
    <property type="component" value="Unassembled WGS sequence"/>
</dbReference>
<comment type="caution">
    <text evidence="1">The sequence shown here is derived from an EMBL/GenBank/DDBJ whole genome shotgun (WGS) entry which is preliminary data.</text>
</comment>
<evidence type="ECO:0000313" key="1">
    <source>
        <dbReference type="EMBL" id="KXY48321.1"/>
    </source>
</evidence>
<protein>
    <recommendedName>
        <fullName evidence="3">Fe3+ hydroxamate ABC transporter substrate-binding protein</fullName>
    </recommendedName>
</protein>